<feature type="compositionally biased region" description="Acidic residues" evidence="1">
    <location>
        <begin position="242"/>
        <end position="251"/>
    </location>
</feature>
<accession>A0A481YYS7</accession>
<protein>
    <submittedName>
        <fullName evidence="2">Uncharacterized protein</fullName>
    </submittedName>
</protein>
<sequence length="266" mass="30042">MDIDKLNKLYTTWYCDGTMRITDPSYGKGIENELFKIDEKISVVLGKGMENGLFKIAGKISVVPGDWDVYYTMVEKGMSKDRVYWVWTTHKNRPPKDIKNFKEITDFCVGVNTGRMGFFNDADYPDDNLLDHLASEDSMAFKGHSLVATIKWDGEDKCMGVHSSSGWGGGAGSYTCYARRNKDDIIDGLYVQFITPEIEKKIRTVCERDGIKFKYLDGNYEIEEVPDIDDSISDDSIKDSIEVPDIDDSISDDSIKDSIDDSSDSE</sequence>
<reference evidence="2" key="1">
    <citation type="journal article" date="2019" name="MBio">
        <title>Virus Genomes from Deep Sea Sediments Expand the Ocean Megavirome and Support Independent Origins of Viral Gigantism.</title>
        <authorList>
            <person name="Backstrom D."/>
            <person name="Yutin N."/>
            <person name="Jorgensen S.L."/>
            <person name="Dharamshi J."/>
            <person name="Homa F."/>
            <person name="Zaremba-Niedwiedzka K."/>
            <person name="Spang A."/>
            <person name="Wolf Y.I."/>
            <person name="Koonin E.V."/>
            <person name="Ettema T.J."/>
        </authorList>
    </citation>
    <scope>NUCLEOTIDE SEQUENCE</scope>
</reference>
<feature type="region of interest" description="Disordered" evidence="1">
    <location>
        <begin position="227"/>
        <end position="266"/>
    </location>
</feature>
<name>A0A481YYS7_9VIRU</name>
<organism evidence="2">
    <name type="scientific">Mimivirus LCMiAC01</name>
    <dbReference type="NCBI Taxonomy" id="2506608"/>
    <lineage>
        <taxon>Viruses</taxon>
        <taxon>Varidnaviria</taxon>
        <taxon>Bamfordvirae</taxon>
        <taxon>Nucleocytoviricota</taxon>
        <taxon>Megaviricetes</taxon>
        <taxon>Imitervirales</taxon>
        <taxon>Mimiviridae</taxon>
        <taxon>Klosneuvirinae</taxon>
    </lineage>
</organism>
<evidence type="ECO:0000313" key="2">
    <source>
        <dbReference type="EMBL" id="QBK88338.1"/>
    </source>
</evidence>
<dbReference type="EMBL" id="MK500388">
    <property type="protein sequence ID" value="QBK88338.1"/>
    <property type="molecule type" value="Genomic_DNA"/>
</dbReference>
<gene>
    <name evidence="2" type="ORF">LCMiAC01_00020</name>
</gene>
<evidence type="ECO:0000256" key="1">
    <source>
        <dbReference type="SAM" id="MobiDB-lite"/>
    </source>
</evidence>
<proteinExistence type="predicted"/>